<feature type="compositionally biased region" description="Low complexity" evidence="1">
    <location>
        <begin position="394"/>
        <end position="403"/>
    </location>
</feature>
<comment type="caution">
    <text evidence="3">The sequence shown here is derived from an EMBL/GenBank/DDBJ whole genome shotgun (WGS) entry which is preliminary data.</text>
</comment>
<gene>
    <name evidence="3" type="ORF">AZF04_01590</name>
</gene>
<dbReference type="STRING" id="519424.AZF04_01590"/>
<evidence type="ECO:0000313" key="3">
    <source>
        <dbReference type="EMBL" id="KYG35054.1"/>
    </source>
</evidence>
<dbReference type="InterPro" id="IPR038610">
    <property type="entry name" value="FliK-like_C_sf"/>
</dbReference>
<dbReference type="EMBL" id="LTAO01000001">
    <property type="protein sequence ID" value="KYG35054.1"/>
    <property type="molecule type" value="Genomic_DNA"/>
</dbReference>
<reference evidence="3" key="1">
    <citation type="submission" date="2016-02" db="EMBL/GenBank/DDBJ databases">
        <title>Genome sequence of Bacillus trypoxylicola KCTC 13244(T).</title>
        <authorList>
            <person name="Jeong H."/>
            <person name="Park S.-H."/>
            <person name="Choi S.-K."/>
        </authorList>
    </citation>
    <scope>NUCLEOTIDE SEQUENCE [LARGE SCALE GENOMIC DNA]</scope>
    <source>
        <strain evidence="3">KCTC 13244</strain>
    </source>
</reference>
<dbReference type="Pfam" id="PF02120">
    <property type="entry name" value="Flg_hook"/>
    <property type="match status" value="1"/>
</dbReference>
<dbReference type="OrthoDB" id="2112988at2"/>
<evidence type="ECO:0000259" key="2">
    <source>
        <dbReference type="Pfam" id="PF02120"/>
    </source>
</evidence>
<feature type="region of interest" description="Disordered" evidence="1">
    <location>
        <begin position="389"/>
        <end position="416"/>
    </location>
</feature>
<sequence length="434" mass="49755">MIHVLMTGNPKVEQTIKVLNESTEQAKGESPFFELFTSQLHLNKEEEVEQNLQNPKEHALTSWIEEQFPIFLDTKPLNEEILLQIEEIVHGSQLLDPSILEEASLIFDEDLSSLLEEFQRDDEAKALLLFLMVFKDELNVIKTEKAMTDSVSLKNSSPLQLALSLLSLKEEERNNLLTYLQTMMKEKGASEAAAKIQTFFSNLSQWIDPKEDQKANYFLPQMKDLNWKPITSSANLTQAILSQESHSMSGQAPSNPMDEEKVHTPLKVQEHHFAQAMPKAQQASIFLGANQNQEVHSRQMLEQLVQIFQRQVKAGLPNQTQKIQVRLHPEHLGRLDIQVMQQEGVLVAKILTTSHAAKELIESQILQLRQALQQQQLPLEKIEIMEENERLGDEQSQGSQQESQDSKEDQQESLLEEDRDFQEWLATFTIDEQI</sequence>
<dbReference type="CDD" id="cd17470">
    <property type="entry name" value="T3SS_Flik_C"/>
    <property type="match status" value="1"/>
</dbReference>
<name>A0A162F8R0_9BACI</name>
<feature type="domain" description="Flagellar hook-length control protein-like C-terminal" evidence="2">
    <location>
        <begin position="310"/>
        <end position="388"/>
    </location>
</feature>
<dbReference type="InterPro" id="IPR021136">
    <property type="entry name" value="Flagellar_hook_control-like_C"/>
</dbReference>
<dbReference type="Gene3D" id="3.30.750.140">
    <property type="match status" value="1"/>
</dbReference>
<accession>A0A162F8R0</accession>
<evidence type="ECO:0000313" key="4">
    <source>
        <dbReference type="Proteomes" id="UP000075806"/>
    </source>
</evidence>
<dbReference type="Proteomes" id="UP000075806">
    <property type="component" value="Unassembled WGS sequence"/>
</dbReference>
<evidence type="ECO:0000256" key="1">
    <source>
        <dbReference type="SAM" id="MobiDB-lite"/>
    </source>
</evidence>
<organism evidence="3 4">
    <name type="scientific">Alkalihalobacillus trypoxylicola</name>
    <dbReference type="NCBI Taxonomy" id="519424"/>
    <lineage>
        <taxon>Bacteria</taxon>
        <taxon>Bacillati</taxon>
        <taxon>Bacillota</taxon>
        <taxon>Bacilli</taxon>
        <taxon>Bacillales</taxon>
        <taxon>Bacillaceae</taxon>
        <taxon>Alkalihalobacillus</taxon>
    </lineage>
</organism>
<proteinExistence type="predicted"/>
<dbReference type="AlphaFoldDB" id="A0A162F8R0"/>
<dbReference type="RefSeq" id="WP_061947286.1">
    <property type="nucleotide sequence ID" value="NZ_LTAO01000001.1"/>
</dbReference>
<protein>
    <recommendedName>
        <fullName evidence="2">Flagellar hook-length control protein-like C-terminal domain-containing protein</fullName>
    </recommendedName>
</protein>
<keyword evidence="4" id="KW-1185">Reference proteome</keyword>